<dbReference type="InterPro" id="IPR026341">
    <property type="entry name" value="T9SS_type_B"/>
</dbReference>
<gene>
    <name evidence="2" type="ORF">KZH69_01795</name>
</gene>
<dbReference type="Pfam" id="PF19406">
    <property type="entry name" value="PKD_5"/>
    <property type="match status" value="3"/>
</dbReference>
<dbReference type="EMBL" id="JAHWYN010000002">
    <property type="protein sequence ID" value="MBW4359207.1"/>
    <property type="molecule type" value="Genomic_DNA"/>
</dbReference>
<dbReference type="Pfam" id="PF13585">
    <property type="entry name" value="CHU_C"/>
    <property type="match status" value="1"/>
</dbReference>
<keyword evidence="3" id="KW-1185">Reference proteome</keyword>
<proteinExistence type="predicted"/>
<dbReference type="NCBIfam" id="TIGR04131">
    <property type="entry name" value="Bac_Flav_CTERM"/>
    <property type="match status" value="1"/>
</dbReference>
<dbReference type="Proteomes" id="UP000812031">
    <property type="component" value="Unassembled WGS sequence"/>
</dbReference>
<evidence type="ECO:0000259" key="1">
    <source>
        <dbReference type="Pfam" id="PF19406"/>
    </source>
</evidence>
<reference evidence="2 3" key="1">
    <citation type="submission" date="2021-07" db="EMBL/GenBank/DDBJ databases">
        <title>Flavobacterium sp. nov. isolated from sediment on the Taihu Lake.</title>
        <authorList>
            <person name="Qu J.-H."/>
        </authorList>
    </citation>
    <scope>NUCLEOTIDE SEQUENCE [LARGE SCALE GENOMIC DNA]</scope>
    <source>
        <strain evidence="2 3">NAS39</strain>
    </source>
</reference>
<dbReference type="RefSeq" id="WP_219315751.1">
    <property type="nucleotide sequence ID" value="NZ_JAHWYN010000002.1"/>
</dbReference>
<evidence type="ECO:0000313" key="3">
    <source>
        <dbReference type="Proteomes" id="UP000812031"/>
    </source>
</evidence>
<feature type="non-terminal residue" evidence="2">
    <location>
        <position position="1"/>
    </location>
</feature>
<name>A0ABS6XR96_9FLAO</name>
<sequence length="573" mass="59737">TYTINSGVNQSIVLDAAGTALLPTGNLTSTASYDLVSVLNSVTSCSQTQVGNATISINPLPIADFTGSTAICSGNSTAIVLLSTIPGTTFSWNAVQNNVTGATSSSGSVINQTLMTTGSNMGQVVYNVTPMVGSCMGLPKMITINVSPVPDVIENTAKKSLCSGETTSIDLTSAIMGTTFSWTANATGVTGATAGSGNEIIQLLSNAGFVPGTVDYVITPSVNGCLGTPITVVISVNPLPEVLGTPPGTICSGYSTNITLSPTIAGTTFDWTVAQVGVTGAIDGTGNVINQILEATGNSQGNVVYTIKPSLNGCIGNPLDIIVNVNPSPRPILEDGVICVEQATGIAYKTYILDSGLNASKYNFQWYFNSLPISGASSSTFAAAQSGDYKVQATNNITGCDATSETAKVIASFPGLAITTNQTMAFSDNATVEVIVTGGNAVFEYQLDGGSFQSSNVFDYLKAGPHTVTVGDENGCTNLTQNFFVIGYPKFFSPNGDGQNDSWNVEGLEGQPKSIIYIFDRYGKLIKQISPTGEGWDGTYIGQPLPATDYWFTVDFTEQTENKTFKAHFSLIR</sequence>
<accession>A0ABS6XR96</accession>
<organism evidence="2 3">
    <name type="scientific">Flavobacterium taihuense</name>
    <dbReference type="NCBI Taxonomy" id="2857508"/>
    <lineage>
        <taxon>Bacteria</taxon>
        <taxon>Pseudomonadati</taxon>
        <taxon>Bacteroidota</taxon>
        <taxon>Flavobacteriia</taxon>
        <taxon>Flavobacteriales</taxon>
        <taxon>Flavobacteriaceae</taxon>
        <taxon>Flavobacterium</taxon>
    </lineage>
</organism>
<protein>
    <submittedName>
        <fullName evidence="2">T9SS type B sorting domain-containing protein</fullName>
    </submittedName>
</protein>
<feature type="domain" description="PKD-like" evidence="1">
    <location>
        <begin position="160"/>
        <end position="240"/>
    </location>
</feature>
<dbReference type="InterPro" id="IPR045828">
    <property type="entry name" value="PKD_Bacteroidetes"/>
</dbReference>
<comment type="caution">
    <text evidence="2">The sequence shown here is derived from an EMBL/GenBank/DDBJ whole genome shotgun (WGS) entry which is preliminary data.</text>
</comment>
<evidence type="ECO:0000313" key="2">
    <source>
        <dbReference type="EMBL" id="MBW4359207.1"/>
    </source>
</evidence>
<feature type="domain" description="PKD-like" evidence="1">
    <location>
        <begin position="70"/>
        <end position="150"/>
    </location>
</feature>
<feature type="domain" description="PKD-like" evidence="1">
    <location>
        <begin position="249"/>
        <end position="329"/>
    </location>
</feature>